<dbReference type="PANTHER" id="PTHR43434:SF1">
    <property type="entry name" value="PHOSPHOGLYCOLATE PHOSPHATASE"/>
    <property type="match status" value="1"/>
</dbReference>
<dbReference type="SFLD" id="SFLDS00003">
    <property type="entry name" value="Haloacid_Dehalogenase"/>
    <property type="match status" value="1"/>
</dbReference>
<sequence>MIDIKAVLFDFDGTLADTLPVCFLAFESVFKKFDDREVTSEEIKAMFGPSETGIIRENLKNNNHEKAIELYYEIYRARHENIVPKNEEIYTLLIELKNRGYKLGIVTGKARRSLDISLECLELNNIFDVIVTGDDVEFPKPHPEGVNKALVELGVSNTEAIFLGDSDADILAGKQANVHTIGVHWLPNFQTIDFSFQPDDVHSNINEFLPSLPDGG</sequence>
<dbReference type="EC" id="3.1.3.18" evidence="3"/>
<dbReference type="Gene3D" id="1.10.150.240">
    <property type="entry name" value="Putative phosphatase, domain 2"/>
    <property type="match status" value="1"/>
</dbReference>
<dbReference type="GO" id="GO:0008967">
    <property type="term" value="F:phosphoglycolate phosphatase activity"/>
    <property type="evidence" value="ECO:0007669"/>
    <property type="project" value="UniProtKB-EC"/>
</dbReference>
<comment type="caution">
    <text evidence="3">The sequence shown here is derived from an EMBL/GenBank/DDBJ whole genome shotgun (WGS) entry which is preliminary data.</text>
</comment>
<dbReference type="SFLD" id="SFLDG01129">
    <property type="entry name" value="C1.5:_HAD__Beta-PGM__Phosphata"/>
    <property type="match status" value="1"/>
</dbReference>
<dbReference type="InterPro" id="IPR023198">
    <property type="entry name" value="PGP-like_dom2"/>
</dbReference>
<dbReference type="Pfam" id="PF13419">
    <property type="entry name" value="HAD_2"/>
    <property type="match status" value="1"/>
</dbReference>
<evidence type="ECO:0000313" key="4">
    <source>
        <dbReference type="Proteomes" id="UP000031014"/>
    </source>
</evidence>
<gene>
    <name evidence="3" type="ORF">SAMD00020551_0634</name>
</gene>
<dbReference type="PANTHER" id="PTHR43434">
    <property type="entry name" value="PHOSPHOGLYCOLATE PHOSPHATASE"/>
    <property type="match status" value="1"/>
</dbReference>
<dbReference type="Proteomes" id="UP000031014">
    <property type="component" value="Unassembled WGS sequence"/>
</dbReference>
<dbReference type="InterPro" id="IPR041492">
    <property type="entry name" value="HAD_2"/>
</dbReference>
<keyword evidence="2" id="KW-0460">Magnesium</keyword>
<protein>
    <submittedName>
        <fullName evidence="3">Phosphoglycolate phosphatase</fullName>
        <ecNumber evidence="3">3.1.3.18</ecNumber>
    </submittedName>
</protein>
<dbReference type="PRINTS" id="PR00413">
    <property type="entry name" value="HADHALOGNASE"/>
</dbReference>
<dbReference type="InterPro" id="IPR023214">
    <property type="entry name" value="HAD_sf"/>
</dbReference>
<dbReference type="Gene3D" id="3.40.50.1000">
    <property type="entry name" value="HAD superfamily/HAD-like"/>
    <property type="match status" value="1"/>
</dbReference>
<evidence type="ECO:0000256" key="1">
    <source>
        <dbReference type="ARBA" id="ARBA00022801"/>
    </source>
</evidence>
<evidence type="ECO:0000256" key="2">
    <source>
        <dbReference type="ARBA" id="ARBA00022842"/>
    </source>
</evidence>
<dbReference type="STRING" id="1321606.SAMD00020551_0634"/>
<reference evidence="3 4" key="1">
    <citation type="submission" date="2013-06" db="EMBL/GenBank/DDBJ databases">
        <title>Whole genome shotgun sequence of Bacillus selenatarsenatis SF-1.</title>
        <authorList>
            <person name="Kuroda M."/>
            <person name="Sei K."/>
            <person name="Yamashita M."/>
            <person name="Ike M."/>
        </authorList>
    </citation>
    <scope>NUCLEOTIDE SEQUENCE [LARGE SCALE GENOMIC DNA]</scope>
    <source>
        <strain evidence="3 4">SF-1</strain>
    </source>
</reference>
<dbReference type="InterPro" id="IPR036412">
    <property type="entry name" value="HAD-like_sf"/>
</dbReference>
<name>A0A0A8WZV2_MESS1</name>
<keyword evidence="4" id="KW-1185">Reference proteome</keyword>
<dbReference type="EMBL" id="BASE01000012">
    <property type="protein sequence ID" value="GAM12499.1"/>
    <property type="molecule type" value="Genomic_DNA"/>
</dbReference>
<dbReference type="NCBIfam" id="TIGR01549">
    <property type="entry name" value="HAD-SF-IA-v1"/>
    <property type="match status" value="1"/>
</dbReference>
<evidence type="ECO:0000313" key="3">
    <source>
        <dbReference type="EMBL" id="GAM12499.1"/>
    </source>
</evidence>
<organism evidence="3 4">
    <name type="scientific">Mesobacillus selenatarsenatis (strain DSM 18680 / JCM 14380 / FERM P-15431 / SF-1)</name>
    <dbReference type="NCBI Taxonomy" id="1321606"/>
    <lineage>
        <taxon>Bacteria</taxon>
        <taxon>Bacillati</taxon>
        <taxon>Bacillota</taxon>
        <taxon>Bacilli</taxon>
        <taxon>Bacillales</taxon>
        <taxon>Bacillaceae</taxon>
        <taxon>Mesobacillus</taxon>
    </lineage>
</organism>
<dbReference type="InterPro" id="IPR006439">
    <property type="entry name" value="HAD-SF_hydro_IA"/>
</dbReference>
<dbReference type="SFLD" id="SFLDG01135">
    <property type="entry name" value="C1.5.6:_HAD__Beta-PGM__Phospha"/>
    <property type="match status" value="1"/>
</dbReference>
<dbReference type="InterPro" id="IPR050155">
    <property type="entry name" value="HAD-like_hydrolase_sf"/>
</dbReference>
<accession>A0A0A8WZV2</accession>
<dbReference type="NCBIfam" id="TIGR01509">
    <property type="entry name" value="HAD-SF-IA-v3"/>
    <property type="match status" value="1"/>
</dbReference>
<dbReference type="SUPFAM" id="SSF56784">
    <property type="entry name" value="HAD-like"/>
    <property type="match status" value="1"/>
</dbReference>
<dbReference type="AlphaFoldDB" id="A0A0A8WZV2"/>
<proteinExistence type="predicted"/>
<keyword evidence="1 3" id="KW-0378">Hydrolase</keyword>
<dbReference type="GO" id="GO:0006281">
    <property type="term" value="P:DNA repair"/>
    <property type="evidence" value="ECO:0007669"/>
    <property type="project" value="TreeGrafter"/>
</dbReference>